<dbReference type="Proteomes" id="UP000499080">
    <property type="component" value="Unassembled WGS sequence"/>
</dbReference>
<accession>A0A4Y2KUW4</accession>
<comment type="caution">
    <text evidence="2">The sequence shown here is derived from an EMBL/GenBank/DDBJ whole genome shotgun (WGS) entry which is preliminary data.</text>
</comment>
<evidence type="ECO:0000313" key="2">
    <source>
        <dbReference type="EMBL" id="GBN06002.1"/>
    </source>
</evidence>
<dbReference type="AlphaFoldDB" id="A0A4Y2KUW4"/>
<protein>
    <recommendedName>
        <fullName evidence="1">Tc1-like transposase DDE domain-containing protein</fullName>
    </recommendedName>
</protein>
<dbReference type="GO" id="GO:0003676">
    <property type="term" value="F:nucleic acid binding"/>
    <property type="evidence" value="ECO:0007669"/>
    <property type="project" value="InterPro"/>
</dbReference>
<dbReference type="EMBL" id="BGPR01196458">
    <property type="protein sequence ID" value="GBN06002.1"/>
    <property type="molecule type" value="Genomic_DNA"/>
</dbReference>
<organism evidence="2 3">
    <name type="scientific">Araneus ventricosus</name>
    <name type="common">Orbweaver spider</name>
    <name type="synonym">Epeira ventricosa</name>
    <dbReference type="NCBI Taxonomy" id="182803"/>
    <lineage>
        <taxon>Eukaryota</taxon>
        <taxon>Metazoa</taxon>
        <taxon>Ecdysozoa</taxon>
        <taxon>Arthropoda</taxon>
        <taxon>Chelicerata</taxon>
        <taxon>Arachnida</taxon>
        <taxon>Araneae</taxon>
        <taxon>Araneomorphae</taxon>
        <taxon>Entelegynae</taxon>
        <taxon>Araneoidea</taxon>
        <taxon>Araneidae</taxon>
        <taxon>Araneus</taxon>
    </lineage>
</organism>
<dbReference type="OrthoDB" id="6471718at2759"/>
<keyword evidence="3" id="KW-1185">Reference proteome</keyword>
<sequence>MLNFLFEKIGNISKTMHLFIRVTVQKNWFQVKIVETLKWPAKSPDLNPIENLWGDLERRIYANGRHFTSSIELKSTIEDGWFMYPMQLVKEGRHIASLLQAAKVAATTLFPSGYPVVPPYSGTDDR</sequence>
<name>A0A4Y2KUW4_ARAVE</name>
<dbReference type="Gene3D" id="3.30.420.10">
    <property type="entry name" value="Ribonuclease H-like superfamily/Ribonuclease H"/>
    <property type="match status" value="1"/>
</dbReference>
<dbReference type="Pfam" id="PF13358">
    <property type="entry name" value="DDE_3"/>
    <property type="match status" value="1"/>
</dbReference>
<feature type="domain" description="Tc1-like transposase DDE" evidence="1">
    <location>
        <begin position="30"/>
        <end position="73"/>
    </location>
</feature>
<dbReference type="InterPro" id="IPR036397">
    <property type="entry name" value="RNaseH_sf"/>
</dbReference>
<gene>
    <name evidence="2" type="ORF">AVEN_246072_1</name>
</gene>
<evidence type="ECO:0000259" key="1">
    <source>
        <dbReference type="Pfam" id="PF13358"/>
    </source>
</evidence>
<reference evidence="2 3" key="1">
    <citation type="journal article" date="2019" name="Sci. Rep.">
        <title>Orb-weaving spider Araneus ventricosus genome elucidates the spidroin gene catalogue.</title>
        <authorList>
            <person name="Kono N."/>
            <person name="Nakamura H."/>
            <person name="Ohtoshi R."/>
            <person name="Moran D.A.P."/>
            <person name="Shinohara A."/>
            <person name="Yoshida Y."/>
            <person name="Fujiwara M."/>
            <person name="Mori M."/>
            <person name="Tomita M."/>
            <person name="Arakawa K."/>
        </authorList>
    </citation>
    <scope>NUCLEOTIDE SEQUENCE [LARGE SCALE GENOMIC DNA]</scope>
</reference>
<dbReference type="InterPro" id="IPR038717">
    <property type="entry name" value="Tc1-like_DDE_dom"/>
</dbReference>
<evidence type="ECO:0000313" key="3">
    <source>
        <dbReference type="Proteomes" id="UP000499080"/>
    </source>
</evidence>
<proteinExistence type="predicted"/>